<feature type="domain" description="RING-type" evidence="8">
    <location>
        <begin position="263"/>
        <end position="311"/>
    </location>
</feature>
<feature type="region of interest" description="Disordered" evidence="7">
    <location>
        <begin position="222"/>
        <end position="255"/>
    </location>
</feature>
<evidence type="ECO:0000259" key="8">
    <source>
        <dbReference type="PROSITE" id="PS50089"/>
    </source>
</evidence>
<dbReference type="InterPro" id="IPR001841">
    <property type="entry name" value="Znf_RING"/>
</dbReference>
<evidence type="ECO:0000256" key="5">
    <source>
        <dbReference type="ARBA" id="ARBA00022833"/>
    </source>
</evidence>
<keyword evidence="5" id="KW-0862">Zinc</keyword>
<accession>A0A7S4PY63</accession>
<evidence type="ECO:0000256" key="3">
    <source>
        <dbReference type="ARBA" id="ARBA00022771"/>
    </source>
</evidence>
<keyword evidence="4" id="KW-0833">Ubl conjugation pathway</keyword>
<dbReference type="InterPro" id="IPR051826">
    <property type="entry name" value="E3_ubiquitin-ligase_domain"/>
</dbReference>
<dbReference type="InterPro" id="IPR013083">
    <property type="entry name" value="Znf_RING/FYVE/PHD"/>
</dbReference>
<protein>
    <recommendedName>
        <fullName evidence="8">RING-type domain-containing protein</fullName>
    </recommendedName>
</protein>
<dbReference type="PANTHER" id="PTHR22765">
    <property type="entry name" value="RING FINGER AND PROTEASE ASSOCIATED DOMAIN-CONTAINING"/>
    <property type="match status" value="1"/>
</dbReference>
<organism evidence="9">
    <name type="scientific">Alexandrium monilatum</name>
    <dbReference type="NCBI Taxonomy" id="311494"/>
    <lineage>
        <taxon>Eukaryota</taxon>
        <taxon>Sar</taxon>
        <taxon>Alveolata</taxon>
        <taxon>Dinophyceae</taxon>
        <taxon>Gonyaulacales</taxon>
        <taxon>Pyrocystaceae</taxon>
        <taxon>Alexandrium</taxon>
    </lineage>
</organism>
<evidence type="ECO:0000313" key="9">
    <source>
        <dbReference type="EMBL" id="CAE4565360.1"/>
    </source>
</evidence>
<dbReference type="InterPro" id="IPR024766">
    <property type="entry name" value="Znf_RING_H2"/>
</dbReference>
<keyword evidence="3 6" id="KW-0863">Zinc-finger</keyword>
<reference evidence="9" key="1">
    <citation type="submission" date="2021-01" db="EMBL/GenBank/DDBJ databases">
        <authorList>
            <person name="Corre E."/>
            <person name="Pelletier E."/>
            <person name="Niang G."/>
            <person name="Scheremetjew M."/>
            <person name="Finn R."/>
            <person name="Kale V."/>
            <person name="Holt S."/>
            <person name="Cochrane G."/>
            <person name="Meng A."/>
            <person name="Brown T."/>
            <person name="Cohen L."/>
        </authorList>
    </citation>
    <scope>NUCLEOTIDE SEQUENCE</scope>
    <source>
        <strain evidence="9">CCMP3105</strain>
    </source>
</reference>
<proteinExistence type="predicted"/>
<comment type="pathway">
    <text evidence="1">Protein modification; protein ubiquitination.</text>
</comment>
<sequence length="321" mass="34538">MSKSVLRAIGQAYGLDPGVQTRVSPAMQSKIGLTSEETDFLRSLADCWLVVRMDDFDQEVQLSFFILCRKTSSAGASLRITKKTRGLKFMHEANFEVFGGTPLAHCTVLLRKRRRNVVLSFLEKDLTRRTRGLNLGQFLIGVALRASAPFCPQDADMLVEAADNGSGRLVAFYEKLGLSTVRAEDGGSRTEGLLRMRGPLSSVLAACSRACGRAGSAQRAAPGTAAAGDHADRPIPMDTSCGLEEASASGEHPPDSPVADELCAICIELLDNCGSSADSADRRCTLVCGHRYHSDCIRRWLTNSRQCPLCKRAAALQNGGG</sequence>
<dbReference type="Gene3D" id="3.30.40.10">
    <property type="entry name" value="Zinc/RING finger domain, C3HC4 (zinc finger)"/>
    <property type="match status" value="1"/>
</dbReference>
<dbReference type="AlphaFoldDB" id="A0A7S4PY63"/>
<dbReference type="EMBL" id="HBNR01007591">
    <property type="protein sequence ID" value="CAE4565360.1"/>
    <property type="molecule type" value="Transcribed_RNA"/>
</dbReference>
<dbReference type="GO" id="GO:0006511">
    <property type="term" value="P:ubiquitin-dependent protein catabolic process"/>
    <property type="evidence" value="ECO:0007669"/>
    <property type="project" value="TreeGrafter"/>
</dbReference>
<dbReference type="PANTHER" id="PTHR22765:SF434">
    <property type="entry name" value="GB|AAD18119.1-RELATED"/>
    <property type="match status" value="1"/>
</dbReference>
<dbReference type="GO" id="GO:0008270">
    <property type="term" value="F:zinc ion binding"/>
    <property type="evidence" value="ECO:0007669"/>
    <property type="project" value="UniProtKB-KW"/>
</dbReference>
<dbReference type="SUPFAM" id="SSF57850">
    <property type="entry name" value="RING/U-box"/>
    <property type="match status" value="1"/>
</dbReference>
<evidence type="ECO:0000256" key="6">
    <source>
        <dbReference type="PROSITE-ProRule" id="PRU00175"/>
    </source>
</evidence>
<keyword evidence="2" id="KW-0479">Metal-binding</keyword>
<evidence type="ECO:0000256" key="2">
    <source>
        <dbReference type="ARBA" id="ARBA00022723"/>
    </source>
</evidence>
<gene>
    <name evidence="9" type="ORF">AMON00008_LOCUS4979</name>
</gene>
<dbReference type="SMART" id="SM00184">
    <property type="entry name" value="RING"/>
    <property type="match status" value="1"/>
</dbReference>
<name>A0A7S4PY63_9DINO</name>
<evidence type="ECO:0000256" key="7">
    <source>
        <dbReference type="SAM" id="MobiDB-lite"/>
    </source>
</evidence>
<dbReference type="GO" id="GO:0061630">
    <property type="term" value="F:ubiquitin protein ligase activity"/>
    <property type="evidence" value="ECO:0007669"/>
    <property type="project" value="TreeGrafter"/>
</dbReference>
<dbReference type="Pfam" id="PF12678">
    <property type="entry name" value="zf-rbx1"/>
    <property type="match status" value="1"/>
</dbReference>
<evidence type="ECO:0000256" key="4">
    <source>
        <dbReference type="ARBA" id="ARBA00022786"/>
    </source>
</evidence>
<dbReference type="PROSITE" id="PS50089">
    <property type="entry name" value="ZF_RING_2"/>
    <property type="match status" value="1"/>
</dbReference>
<evidence type="ECO:0000256" key="1">
    <source>
        <dbReference type="ARBA" id="ARBA00004906"/>
    </source>
</evidence>